<dbReference type="Gene3D" id="6.10.20.40">
    <property type="entry name" value="TEA/ATTS domain"/>
    <property type="match status" value="1"/>
</dbReference>
<evidence type="ECO:0000256" key="2">
    <source>
        <dbReference type="ARBA" id="ARBA00008421"/>
    </source>
</evidence>
<feature type="compositionally biased region" description="Low complexity" evidence="7">
    <location>
        <begin position="146"/>
        <end position="158"/>
    </location>
</feature>
<dbReference type="InterPro" id="IPR038096">
    <property type="entry name" value="TEA/ATTS_sf"/>
</dbReference>
<keyword evidence="3" id="KW-0805">Transcription regulation</keyword>
<gene>
    <name evidence="9" type="ORF">VKT23_006754</name>
</gene>
<evidence type="ECO:0000259" key="8">
    <source>
        <dbReference type="PROSITE" id="PS51088"/>
    </source>
</evidence>
<sequence>MSYVDWNTNTTSSRKHVGYVCMSTVDDLSYTPSAEEKTRDAAQIIATGRRSWKTLKGKGEAVWPPHLEAALIEALEKYKPDDSRSSKTLGRFSMRNRFISDYIFETTGKRRTPKQVGSRLQQLRDTCKSERILQLISRRNLEDVDSSTLSSDANSSSNSPPPEKPHTRQATKTAAEQRSYRRSSVWVNILMEKLSWSSSPPVIHIVNNDRTAPVNVHLAPLTGPSTVPLGFSHHRLCSMEPTVTFVSPCALALQCSFSVYLDGSTLPIRTEVTPIKCHSSPMQSSGWVYSALLIPGFWKSLCEDVSPSRYTIVQNLFPARSSTSVLTTELDESKEEHISVIYNFTYPESTSELQSPVEFDSYNSGFSYQMNDSSAMGNHRQQNWYSTNTDNFDWNSSYDVNSYSHTDTIGSYSSDVPSSGYLPAISRSGRAVGYPNDWVSGQKYSHSHMALQYC</sequence>
<dbReference type="PANTHER" id="PTHR11834:SF0">
    <property type="entry name" value="PROTEIN SCALLOPED"/>
    <property type="match status" value="1"/>
</dbReference>
<evidence type="ECO:0000313" key="9">
    <source>
        <dbReference type="EMBL" id="KAK7463399.1"/>
    </source>
</evidence>
<dbReference type="InterPro" id="IPR050937">
    <property type="entry name" value="TEC1_TEAD_TF"/>
</dbReference>
<evidence type="ECO:0000256" key="4">
    <source>
        <dbReference type="ARBA" id="ARBA00023163"/>
    </source>
</evidence>
<dbReference type="PANTHER" id="PTHR11834">
    <property type="entry name" value="TRANSCRIPTIONAL ENHANCER FACTOR TEF RELATED"/>
    <property type="match status" value="1"/>
</dbReference>
<dbReference type="EMBL" id="JBANRG010000009">
    <property type="protein sequence ID" value="KAK7463399.1"/>
    <property type="molecule type" value="Genomic_DNA"/>
</dbReference>
<evidence type="ECO:0000256" key="3">
    <source>
        <dbReference type="ARBA" id="ARBA00023015"/>
    </source>
</evidence>
<organism evidence="9 10">
    <name type="scientific">Marasmiellus scandens</name>
    <dbReference type="NCBI Taxonomy" id="2682957"/>
    <lineage>
        <taxon>Eukaryota</taxon>
        <taxon>Fungi</taxon>
        <taxon>Dikarya</taxon>
        <taxon>Basidiomycota</taxon>
        <taxon>Agaricomycotina</taxon>
        <taxon>Agaricomycetes</taxon>
        <taxon>Agaricomycetidae</taxon>
        <taxon>Agaricales</taxon>
        <taxon>Marasmiineae</taxon>
        <taxon>Omphalotaceae</taxon>
        <taxon>Marasmiellus</taxon>
    </lineage>
</organism>
<name>A0ABR1JM20_9AGAR</name>
<dbReference type="InterPro" id="IPR000818">
    <property type="entry name" value="TEA/ATTS_dom"/>
</dbReference>
<keyword evidence="4" id="KW-0804">Transcription</keyword>
<keyword evidence="10" id="KW-1185">Reference proteome</keyword>
<evidence type="ECO:0000313" key="10">
    <source>
        <dbReference type="Proteomes" id="UP001498398"/>
    </source>
</evidence>
<comment type="caution">
    <text evidence="9">The sequence shown here is derived from an EMBL/GenBank/DDBJ whole genome shotgun (WGS) entry which is preliminary data.</text>
</comment>
<evidence type="ECO:0000256" key="7">
    <source>
        <dbReference type="SAM" id="MobiDB-lite"/>
    </source>
</evidence>
<keyword evidence="5" id="KW-0539">Nucleus</keyword>
<evidence type="ECO:0000256" key="6">
    <source>
        <dbReference type="PROSITE-ProRule" id="PRU00505"/>
    </source>
</evidence>
<protein>
    <recommendedName>
        <fullName evidence="8">TEA domain-containing protein</fullName>
    </recommendedName>
</protein>
<dbReference type="SMART" id="SM00426">
    <property type="entry name" value="TEA"/>
    <property type="match status" value="1"/>
</dbReference>
<dbReference type="Proteomes" id="UP001498398">
    <property type="component" value="Unassembled WGS sequence"/>
</dbReference>
<dbReference type="PROSITE" id="PS51088">
    <property type="entry name" value="TEA_2"/>
    <property type="match status" value="1"/>
</dbReference>
<comment type="subcellular location">
    <subcellularLocation>
        <location evidence="1">Nucleus</location>
    </subcellularLocation>
</comment>
<feature type="domain" description="TEA" evidence="8">
    <location>
        <begin position="56"/>
        <end position="130"/>
    </location>
</feature>
<reference evidence="9 10" key="1">
    <citation type="submission" date="2024-01" db="EMBL/GenBank/DDBJ databases">
        <title>A draft genome for the cacao thread blight pathogen Marasmiellus scandens.</title>
        <authorList>
            <person name="Baruah I.K."/>
            <person name="Leung J."/>
            <person name="Bukari Y."/>
            <person name="Amoako-Attah I."/>
            <person name="Meinhardt L.W."/>
            <person name="Bailey B.A."/>
            <person name="Cohen S.P."/>
        </authorList>
    </citation>
    <scope>NUCLEOTIDE SEQUENCE [LARGE SCALE GENOMIC DNA]</scope>
    <source>
        <strain evidence="9 10">GH-19</strain>
    </source>
</reference>
<proteinExistence type="inferred from homology"/>
<feature type="region of interest" description="Disordered" evidence="7">
    <location>
        <begin position="144"/>
        <end position="177"/>
    </location>
</feature>
<evidence type="ECO:0000256" key="5">
    <source>
        <dbReference type="ARBA" id="ARBA00023242"/>
    </source>
</evidence>
<dbReference type="Pfam" id="PF01285">
    <property type="entry name" value="TEA"/>
    <property type="match status" value="1"/>
</dbReference>
<feature type="DNA-binding region" description="TEA" evidence="6">
    <location>
        <begin position="56"/>
        <end position="130"/>
    </location>
</feature>
<accession>A0ABR1JM20</accession>
<comment type="similarity">
    <text evidence="2">Belongs to the TEC1 family.</text>
</comment>
<evidence type="ECO:0000256" key="1">
    <source>
        <dbReference type="ARBA" id="ARBA00004123"/>
    </source>
</evidence>